<dbReference type="HOGENOM" id="CLU_002712_0_0_1"/>
<feature type="compositionally biased region" description="Low complexity" evidence="1">
    <location>
        <begin position="312"/>
        <end position="328"/>
    </location>
</feature>
<dbReference type="InterPro" id="IPR038769">
    <property type="entry name" value="MTC4"/>
</dbReference>
<dbReference type="Proteomes" id="UP000028045">
    <property type="component" value="Unassembled WGS sequence"/>
</dbReference>
<feature type="region of interest" description="Disordered" evidence="1">
    <location>
        <begin position="893"/>
        <end position="977"/>
    </location>
</feature>
<keyword evidence="4" id="KW-1185">Reference proteome</keyword>
<feature type="compositionally biased region" description="Basic and acidic residues" evidence="1">
    <location>
        <begin position="119"/>
        <end position="135"/>
    </location>
</feature>
<feature type="compositionally biased region" description="Basic and acidic residues" evidence="1">
    <location>
        <begin position="655"/>
        <end position="667"/>
    </location>
</feature>
<feature type="region of interest" description="Disordered" evidence="1">
    <location>
        <begin position="197"/>
        <end position="263"/>
    </location>
</feature>
<feature type="compositionally biased region" description="Polar residues" evidence="1">
    <location>
        <begin position="898"/>
        <end position="908"/>
    </location>
</feature>
<feature type="compositionally biased region" description="Basic and acidic residues" evidence="1">
    <location>
        <begin position="1"/>
        <end position="12"/>
    </location>
</feature>
<evidence type="ECO:0000313" key="4">
    <source>
        <dbReference type="Proteomes" id="UP000028045"/>
    </source>
</evidence>
<evidence type="ECO:0000256" key="1">
    <source>
        <dbReference type="SAM" id="MobiDB-lite"/>
    </source>
</evidence>
<feature type="compositionally biased region" description="Basic and acidic residues" evidence="1">
    <location>
        <begin position="912"/>
        <end position="921"/>
    </location>
</feature>
<feature type="compositionally biased region" description="Low complexity" evidence="1">
    <location>
        <begin position="698"/>
        <end position="707"/>
    </location>
</feature>
<name>A0A084AKG2_STACB</name>
<feature type="region of interest" description="Disordered" evidence="1">
    <location>
        <begin position="590"/>
        <end position="787"/>
    </location>
</feature>
<feature type="region of interest" description="Disordered" evidence="1">
    <location>
        <begin position="312"/>
        <end position="333"/>
    </location>
</feature>
<dbReference type="PANTHER" id="PTHR38426:SF1">
    <property type="entry name" value="MAINTENANCE OF TELOMERE CAPPING PROTEIN 4"/>
    <property type="match status" value="1"/>
</dbReference>
<feature type="region of interest" description="Disordered" evidence="1">
    <location>
        <begin position="1"/>
        <end position="174"/>
    </location>
</feature>
<dbReference type="EMBL" id="KL648686">
    <property type="protein sequence ID" value="KEY65791.1"/>
    <property type="molecule type" value="Genomic_DNA"/>
</dbReference>
<proteinExistence type="predicted"/>
<feature type="region of interest" description="Disordered" evidence="1">
    <location>
        <begin position="821"/>
        <end position="864"/>
    </location>
</feature>
<feature type="compositionally biased region" description="Basic and acidic residues" evidence="1">
    <location>
        <begin position="945"/>
        <end position="958"/>
    </location>
</feature>
<gene>
    <name evidence="3" type="ORF">S7711_09835</name>
</gene>
<keyword evidence="2" id="KW-0812">Transmembrane</keyword>
<feature type="region of interest" description="Disordered" evidence="1">
    <location>
        <begin position="473"/>
        <end position="512"/>
    </location>
</feature>
<feature type="compositionally biased region" description="Basic and acidic residues" evidence="1">
    <location>
        <begin position="633"/>
        <end position="644"/>
    </location>
</feature>
<evidence type="ECO:0000256" key="2">
    <source>
        <dbReference type="SAM" id="Phobius"/>
    </source>
</evidence>
<feature type="compositionally biased region" description="Basic and acidic residues" evidence="1">
    <location>
        <begin position="854"/>
        <end position="863"/>
    </location>
</feature>
<evidence type="ECO:0000313" key="3">
    <source>
        <dbReference type="EMBL" id="KEY65791.1"/>
    </source>
</evidence>
<keyword evidence="2" id="KW-0472">Membrane</keyword>
<feature type="compositionally biased region" description="Basic and acidic residues" evidence="1">
    <location>
        <begin position="718"/>
        <end position="748"/>
    </location>
</feature>
<reference evidence="3 4" key="1">
    <citation type="journal article" date="2014" name="BMC Genomics">
        <title>Comparative genome sequencing reveals chemotype-specific gene clusters in the toxigenic black mold Stachybotrys.</title>
        <authorList>
            <person name="Semeiks J."/>
            <person name="Borek D."/>
            <person name="Otwinowski Z."/>
            <person name="Grishin N.V."/>
        </authorList>
    </citation>
    <scope>NUCLEOTIDE SEQUENCE [LARGE SCALE GENOMIC DNA]</scope>
    <source>
        <strain evidence="4">CBS 109288 / IBT 7711</strain>
    </source>
</reference>
<feature type="compositionally biased region" description="Polar residues" evidence="1">
    <location>
        <begin position="497"/>
        <end position="506"/>
    </location>
</feature>
<keyword evidence="2" id="KW-1133">Transmembrane helix</keyword>
<feature type="transmembrane region" description="Helical" evidence="2">
    <location>
        <begin position="1168"/>
        <end position="1188"/>
    </location>
</feature>
<feature type="compositionally biased region" description="Polar residues" evidence="1">
    <location>
        <begin position="44"/>
        <end position="59"/>
    </location>
</feature>
<feature type="compositionally biased region" description="Basic residues" evidence="1">
    <location>
        <begin position="217"/>
        <end position="228"/>
    </location>
</feature>
<feature type="transmembrane region" description="Helical" evidence="2">
    <location>
        <begin position="1194"/>
        <end position="1213"/>
    </location>
</feature>
<feature type="region of interest" description="Disordered" evidence="1">
    <location>
        <begin position="544"/>
        <end position="567"/>
    </location>
</feature>
<sequence length="1215" mass="134886">MANHDDARRSHDYSTIADGYETGESSTAASLRDVLPPALPYQNGRATLSSTPSDTQAGNVSALREDRARRKQRHRTTSAFLLHDAVPREPASSGRRHTQEPPSHKSKALAPPSGLPPAIDHRAGPGGDPTKDPRRTPPRHSAATSSRGTSDRDSVGTLEHSPTQQRSPDGLDIDSNQIVHMALNLSESRRIASRKATLRANPPSLAPVPDASVGGNLKHHFQQQRRTSRNISPRPNHAGSPRIPPSNRVHSPLQPAFDPANDGRYRYQFSTSTLARAQKAREHLELMAEYRRCLELLPPLKPGFDHSVLATPPGSPSPSLLKPGASPGRPYNPLQYIRNRKVRGRERKVIDGERQGFGDIETVRTWVDELSLQTKSQASSLDAAAFTMPAFPGAEEADGPHPPEAAVRNPNRVRRPRVDWFVEPCDLVADAYWLEQDHHKQLIEDRNWRKIFPSQPAVAKAPQVPAEETITAATSLQQPPTEHPAVSPDLKEPTLSKADTSLSQSSAKERAKQKLQDIKGFHHRHTSSAHNHDFLRMRRDSLSDLSDSGTETKPRVRHSRSGTITSNAKDILEKQMLELIAKEAQENQLASVQEADAEHQVSVSSSVTPERNAHPELHSQYHSRKGSLADTSDSDHRPLFDRSRWRSRHGTPGRRSLDVPDTRRGSVDIDSSLPASPDLGANRDGRLRGIPALGLDYSPPSSRSPSPTRNPLAKVKQIWRDKSREAGLHSHEDGKDGKEQDHNHRDELADPVASPEHPRPSEALSPVSDGRAAHKLHRRSHSMLPRVEDTSGLRGIFKGPRIDNVIRGGVSKLGDILWKKDGTGDHHHDSEITDESDGETALGRERSSTLSHLDSNKLRDTPQHSHMNFLDTMPEFRHAVDTRHRMNLGSRDYAGQAIPSSRPVSRQSARFELLKPPRIDIGRATSSAASSVTGMSPIGGSDASDAERNHVGDVDKTKSGSGGFGLVVPGQQADEEMSLSRSRHWSITDQSPAQPTQISRREVARMRALILTSGIKAMEIARRAHEVHEPFKEASATETTMAHTCGADIPWADVARLSPDISRFYDQKTAACESYALAAQVLGVAVQTSGQRWHQAVDHFTARTSVDLQQRIWAVRSRIDDLSNMSRRAADEADETSKDLALGQPLKVKHVVDTIERMLRQRRRRFRWVRRALWLTVEWALVGFMWYVWFVVTILRVVWGVGTGVWSGIRWLFWF</sequence>
<accession>A0A084AKG2</accession>
<feature type="compositionally biased region" description="Polar residues" evidence="1">
    <location>
        <begin position="924"/>
        <end position="934"/>
    </location>
</feature>
<dbReference type="AlphaFoldDB" id="A0A084AKG2"/>
<dbReference type="PANTHER" id="PTHR38426">
    <property type="entry name" value="MAINTENANCE OF TELOMERE CAPPING PROTEIN 4"/>
    <property type="match status" value="1"/>
</dbReference>
<protein>
    <submittedName>
        <fullName evidence="3">Uncharacterized protein</fullName>
    </submittedName>
</protein>
<dbReference type="OrthoDB" id="5402622at2759"/>
<organism evidence="3 4">
    <name type="scientific">Stachybotrys chartarum (strain CBS 109288 / IBT 7711)</name>
    <name type="common">Toxic black mold</name>
    <name type="synonym">Stilbospora chartarum</name>
    <dbReference type="NCBI Taxonomy" id="1280523"/>
    <lineage>
        <taxon>Eukaryota</taxon>
        <taxon>Fungi</taxon>
        <taxon>Dikarya</taxon>
        <taxon>Ascomycota</taxon>
        <taxon>Pezizomycotina</taxon>
        <taxon>Sordariomycetes</taxon>
        <taxon>Hypocreomycetidae</taxon>
        <taxon>Hypocreales</taxon>
        <taxon>Stachybotryaceae</taxon>
        <taxon>Stachybotrys</taxon>
    </lineage>
</organism>
<feature type="compositionally biased region" description="Basic and acidic residues" evidence="1">
    <location>
        <begin position="821"/>
        <end position="831"/>
    </location>
</feature>